<feature type="domain" description="FYVE-type" evidence="6">
    <location>
        <begin position="430"/>
        <end position="483"/>
    </location>
</feature>
<keyword evidence="1" id="KW-0479">Metal-binding</keyword>
<dbReference type="Proteomes" id="UP001150907">
    <property type="component" value="Unassembled WGS sequence"/>
</dbReference>
<organism evidence="7 8">
    <name type="scientific">Coemansia thaxteri</name>
    <dbReference type="NCBI Taxonomy" id="2663907"/>
    <lineage>
        <taxon>Eukaryota</taxon>
        <taxon>Fungi</taxon>
        <taxon>Fungi incertae sedis</taxon>
        <taxon>Zoopagomycota</taxon>
        <taxon>Kickxellomycotina</taxon>
        <taxon>Kickxellomycetes</taxon>
        <taxon>Kickxellales</taxon>
        <taxon>Kickxellaceae</taxon>
        <taxon>Coemansia</taxon>
    </lineage>
</organism>
<name>A0A9W8BKK1_9FUNG</name>
<dbReference type="Pfam" id="PF01363">
    <property type="entry name" value="FYVE"/>
    <property type="match status" value="1"/>
</dbReference>
<evidence type="ECO:0000256" key="5">
    <source>
        <dbReference type="SAM" id="MobiDB-lite"/>
    </source>
</evidence>
<dbReference type="EMBL" id="JANBQF010000071">
    <property type="protein sequence ID" value="KAJ2006130.1"/>
    <property type="molecule type" value="Genomic_DNA"/>
</dbReference>
<dbReference type="InterPro" id="IPR017455">
    <property type="entry name" value="Znf_FYVE-rel"/>
</dbReference>
<dbReference type="OrthoDB" id="660555at2759"/>
<gene>
    <name evidence="7" type="ORF">H4R26_001559</name>
</gene>
<feature type="region of interest" description="Disordered" evidence="5">
    <location>
        <begin position="189"/>
        <end position="217"/>
    </location>
</feature>
<evidence type="ECO:0000313" key="8">
    <source>
        <dbReference type="Proteomes" id="UP001150907"/>
    </source>
</evidence>
<evidence type="ECO:0000313" key="7">
    <source>
        <dbReference type="EMBL" id="KAJ2006130.1"/>
    </source>
</evidence>
<dbReference type="PANTHER" id="PTHR39490">
    <property type="entry name" value="ARRESTIN DOMAIN-CONTAINING PROTEIN D"/>
    <property type="match status" value="1"/>
</dbReference>
<feature type="compositionally biased region" description="Basic residues" evidence="5">
    <location>
        <begin position="156"/>
        <end position="165"/>
    </location>
</feature>
<dbReference type="SMART" id="SM00064">
    <property type="entry name" value="FYVE"/>
    <property type="match status" value="1"/>
</dbReference>
<accession>A0A9W8BKK1</accession>
<feature type="compositionally biased region" description="Low complexity" evidence="5">
    <location>
        <begin position="540"/>
        <end position="551"/>
    </location>
</feature>
<proteinExistence type="predicted"/>
<comment type="caution">
    <text evidence="7">The sequence shown here is derived from an EMBL/GenBank/DDBJ whole genome shotgun (WGS) entry which is preliminary data.</text>
</comment>
<feature type="region of interest" description="Disordered" evidence="5">
    <location>
        <begin position="1"/>
        <end position="91"/>
    </location>
</feature>
<sequence length="583" mass="61739">MVTSPPATPRSGTCTRSSLGLFGADGGAGSPRSPTAGEAEAGGGTQARRQREDTMRAMRSLDRQYGRRRRLNSDHPRGSAGGSAGDGSLAARQGEATMRALFAPLQCQPQAENVLATSLSPRFGSEAARQLMQLAGEGAVRPRASMPVINGARGRPLQRNRSHASRRGDEADIGGDALTMKSVEIRGGRIVLDDPSSSDASYESDASARASAAPPDEDVRRRWLAARSLRARQPFASAHRLVRAELQAQAPFPLLNDLRRVLAETACDVTDHARGAPAAPASVLLCSDAILVCAPPAGGPAPAAQPLRAIGFSDELELRAADDRVVHVSAGDAARLSLAFARPGARAWVELAELARARLRALLQDLQLDEEDFADRAMPHPPHPPHPRLLRARGRSSIAGSALSGADSLLAPRRGRLRAAAQGGVLWVPDSDSRVCMVCRATAFSMMVRRHHCRACGLIICYRCSSLDSARHRICVRCSGSASSCDTAELPPEPALSVHSLGRRAAEYLPAGELVMQMAAQHEAAEPPQPNPLSPPPPLGLCSLPPSAPLLGRRKADRLARRPISSLFPIDTEASSTPQPPVS</sequence>
<dbReference type="InterPro" id="IPR013083">
    <property type="entry name" value="Znf_RING/FYVE/PHD"/>
</dbReference>
<dbReference type="Gene3D" id="3.30.40.10">
    <property type="entry name" value="Zinc/RING finger domain, C3HC4 (zinc finger)"/>
    <property type="match status" value="1"/>
</dbReference>
<evidence type="ECO:0000256" key="1">
    <source>
        <dbReference type="ARBA" id="ARBA00022723"/>
    </source>
</evidence>
<dbReference type="GO" id="GO:0008270">
    <property type="term" value="F:zinc ion binding"/>
    <property type="evidence" value="ECO:0007669"/>
    <property type="project" value="UniProtKB-KW"/>
</dbReference>
<dbReference type="InterPro" id="IPR011011">
    <property type="entry name" value="Znf_FYVE_PHD"/>
</dbReference>
<feature type="compositionally biased region" description="Pro residues" evidence="5">
    <location>
        <begin position="527"/>
        <end position="539"/>
    </location>
</feature>
<evidence type="ECO:0000256" key="4">
    <source>
        <dbReference type="PROSITE-ProRule" id="PRU00091"/>
    </source>
</evidence>
<dbReference type="PROSITE" id="PS50178">
    <property type="entry name" value="ZF_FYVE"/>
    <property type="match status" value="1"/>
</dbReference>
<feature type="region of interest" description="Disordered" evidence="5">
    <location>
        <begin position="149"/>
        <end position="175"/>
    </location>
</feature>
<feature type="region of interest" description="Disordered" evidence="5">
    <location>
        <begin position="520"/>
        <end position="583"/>
    </location>
</feature>
<evidence type="ECO:0000256" key="2">
    <source>
        <dbReference type="ARBA" id="ARBA00022771"/>
    </source>
</evidence>
<feature type="compositionally biased region" description="Polar residues" evidence="5">
    <location>
        <begin position="1"/>
        <end position="18"/>
    </location>
</feature>
<evidence type="ECO:0000259" key="6">
    <source>
        <dbReference type="PROSITE" id="PS50178"/>
    </source>
</evidence>
<protein>
    <recommendedName>
        <fullName evidence="6">FYVE-type domain-containing protein</fullName>
    </recommendedName>
</protein>
<dbReference type="InterPro" id="IPR052113">
    <property type="entry name" value="FYVE-type_Zinc_Finger"/>
</dbReference>
<dbReference type="AlphaFoldDB" id="A0A9W8BKK1"/>
<feature type="compositionally biased region" description="Basic and acidic residues" evidence="5">
    <location>
        <begin position="49"/>
        <end position="77"/>
    </location>
</feature>
<keyword evidence="8" id="KW-1185">Reference proteome</keyword>
<keyword evidence="2 4" id="KW-0863">Zinc-finger</keyword>
<dbReference type="SUPFAM" id="SSF57903">
    <property type="entry name" value="FYVE/PHD zinc finger"/>
    <property type="match status" value="1"/>
</dbReference>
<feature type="compositionally biased region" description="Low complexity" evidence="5">
    <location>
        <begin position="193"/>
        <end position="214"/>
    </location>
</feature>
<dbReference type="PANTHER" id="PTHR39490:SF8">
    <property type="entry name" value="ZINC FINGER FYVE DOMAIN-CONTAINING PROTEIN 21"/>
    <property type="match status" value="1"/>
</dbReference>
<dbReference type="InterPro" id="IPR000306">
    <property type="entry name" value="Znf_FYVE"/>
</dbReference>
<reference evidence="7" key="1">
    <citation type="submission" date="2022-07" db="EMBL/GenBank/DDBJ databases">
        <title>Phylogenomic reconstructions and comparative analyses of Kickxellomycotina fungi.</title>
        <authorList>
            <person name="Reynolds N.K."/>
            <person name="Stajich J.E."/>
            <person name="Barry K."/>
            <person name="Grigoriev I.V."/>
            <person name="Crous P."/>
            <person name="Smith M.E."/>
        </authorList>
    </citation>
    <scope>NUCLEOTIDE SEQUENCE</scope>
    <source>
        <strain evidence="7">IMI 214461</strain>
    </source>
</reference>
<evidence type="ECO:0000256" key="3">
    <source>
        <dbReference type="ARBA" id="ARBA00022833"/>
    </source>
</evidence>
<keyword evidence="3" id="KW-0862">Zinc</keyword>